<organism evidence="2 3">
    <name type="scientific">Cytobacillus oceanisediminis</name>
    <dbReference type="NCBI Taxonomy" id="665099"/>
    <lineage>
        <taxon>Bacteria</taxon>
        <taxon>Bacillati</taxon>
        <taxon>Bacillota</taxon>
        <taxon>Bacilli</taxon>
        <taxon>Bacillales</taxon>
        <taxon>Bacillaceae</taxon>
        <taxon>Cytobacillus</taxon>
    </lineage>
</organism>
<keyword evidence="1" id="KW-0472">Membrane</keyword>
<evidence type="ECO:0000313" key="2">
    <source>
        <dbReference type="EMBL" id="PWW32160.1"/>
    </source>
</evidence>
<feature type="transmembrane region" description="Helical" evidence="1">
    <location>
        <begin position="123"/>
        <end position="146"/>
    </location>
</feature>
<proteinExistence type="predicted"/>
<dbReference type="Proteomes" id="UP000247150">
    <property type="component" value="Unassembled WGS sequence"/>
</dbReference>
<gene>
    <name evidence="2" type="ORF">DFO73_101423</name>
</gene>
<dbReference type="RefSeq" id="WP_258309146.1">
    <property type="nucleotide sequence ID" value="NZ_QGTW01000001.1"/>
</dbReference>
<keyword evidence="1" id="KW-0812">Transmembrane</keyword>
<feature type="transmembrane region" description="Helical" evidence="1">
    <location>
        <begin position="12"/>
        <end position="31"/>
    </location>
</feature>
<evidence type="ECO:0000256" key="1">
    <source>
        <dbReference type="SAM" id="Phobius"/>
    </source>
</evidence>
<comment type="caution">
    <text evidence="2">The sequence shown here is derived from an EMBL/GenBank/DDBJ whole genome shotgun (WGS) entry which is preliminary data.</text>
</comment>
<evidence type="ECO:0000313" key="3">
    <source>
        <dbReference type="Proteomes" id="UP000247150"/>
    </source>
</evidence>
<feature type="transmembrane region" description="Helical" evidence="1">
    <location>
        <begin position="76"/>
        <end position="91"/>
    </location>
</feature>
<feature type="transmembrane region" description="Helical" evidence="1">
    <location>
        <begin position="98"/>
        <end position="117"/>
    </location>
</feature>
<dbReference type="AlphaFoldDB" id="A0A2V3A7V2"/>
<name>A0A2V3A7V2_9BACI</name>
<protein>
    <submittedName>
        <fullName evidence="2">Uncharacterized protein</fullName>
    </submittedName>
</protein>
<accession>A0A2V3A7V2</accession>
<sequence length="171" mass="19929">MQLLKCINAKNSRFLLILMMIIPWISFPLLGRSTIKRFLPATVFISLVVKIMNIFAEKRKWWWFYTSVHSKIKGDIPFILGPYFISSLWVLKMTYGKLPLFLITNAILHFLFVFPGGKLLKNLGIVSLVRINSIQLFFILLIRAVLLYSFQFAKEKINDGRTELGRELKES</sequence>
<reference evidence="2 3" key="1">
    <citation type="submission" date="2018-05" db="EMBL/GenBank/DDBJ databases">
        <title>Freshwater and sediment microbial communities from various areas in North America, analyzing microbe dynamics in response to fracking.</title>
        <authorList>
            <person name="Lamendella R."/>
        </authorList>
    </citation>
    <scope>NUCLEOTIDE SEQUENCE [LARGE SCALE GENOMIC DNA]</scope>
    <source>
        <strain evidence="2 3">15_TX</strain>
    </source>
</reference>
<dbReference type="EMBL" id="QGTW01000001">
    <property type="protein sequence ID" value="PWW32160.1"/>
    <property type="molecule type" value="Genomic_DNA"/>
</dbReference>
<keyword evidence="1" id="KW-1133">Transmembrane helix</keyword>